<proteinExistence type="predicted"/>
<dbReference type="EMBL" id="CP007034">
    <property type="protein sequence ID" value="AHF13954.1"/>
    <property type="molecule type" value="Genomic_DNA"/>
</dbReference>
<dbReference type="HOGENOM" id="CLU_3340645_0_0_10"/>
<sequence length="37" mass="4255">MLKMMSFCLVNDDFLNCVKIESGPYFHEEAPDLAFKA</sequence>
<protein>
    <submittedName>
        <fullName evidence="1">Uncharacterized protein</fullName>
    </submittedName>
</protein>
<dbReference type="KEGG" id="bvs:BARVI_11685"/>
<dbReference type="AlphaFoldDB" id="W0EXM9"/>
<evidence type="ECO:0000313" key="1">
    <source>
        <dbReference type="EMBL" id="AHF13954.1"/>
    </source>
</evidence>
<reference evidence="1 2" key="1">
    <citation type="submission" date="2013-12" db="EMBL/GenBank/DDBJ databases">
        <authorList>
            <consortium name="DOE Joint Genome Institute"/>
            <person name="Eisen J."/>
            <person name="Huntemann M."/>
            <person name="Han J."/>
            <person name="Chen A."/>
            <person name="Kyrpides N."/>
            <person name="Mavromatis K."/>
            <person name="Markowitz V."/>
            <person name="Palaniappan K."/>
            <person name="Ivanova N."/>
            <person name="Schaumberg A."/>
            <person name="Pati A."/>
            <person name="Liolios K."/>
            <person name="Nordberg H.P."/>
            <person name="Cantor M.N."/>
            <person name="Hua S.X."/>
            <person name="Woyke T."/>
        </authorList>
    </citation>
    <scope>NUCLEOTIDE SEQUENCE [LARGE SCALE GENOMIC DNA]</scope>
    <source>
        <strain evidence="2">DSM 18177</strain>
    </source>
</reference>
<dbReference type="Proteomes" id="UP000018901">
    <property type="component" value="Chromosome"/>
</dbReference>
<gene>
    <name evidence="1" type="ORF">BARVI_11685</name>
</gene>
<dbReference type="STRING" id="880074.BARVI_11685"/>
<keyword evidence="2" id="KW-1185">Reference proteome</keyword>
<evidence type="ECO:0000313" key="2">
    <source>
        <dbReference type="Proteomes" id="UP000018901"/>
    </source>
</evidence>
<accession>W0EXM9</accession>
<organism evidence="1 2">
    <name type="scientific">Barnesiella viscericola DSM 18177</name>
    <dbReference type="NCBI Taxonomy" id="880074"/>
    <lineage>
        <taxon>Bacteria</taxon>
        <taxon>Pseudomonadati</taxon>
        <taxon>Bacteroidota</taxon>
        <taxon>Bacteroidia</taxon>
        <taxon>Bacteroidales</taxon>
        <taxon>Barnesiellaceae</taxon>
        <taxon>Barnesiella</taxon>
    </lineage>
</organism>
<name>W0EXM9_9BACT</name>